<dbReference type="GO" id="GO:0030132">
    <property type="term" value="C:clathrin coat of coated pit"/>
    <property type="evidence" value="ECO:0007669"/>
    <property type="project" value="InterPro"/>
</dbReference>
<dbReference type="GO" id="GO:0072583">
    <property type="term" value="P:clathrin-dependent endocytosis"/>
    <property type="evidence" value="ECO:0007669"/>
    <property type="project" value="TreeGrafter"/>
</dbReference>
<feature type="region of interest" description="Disordered" evidence="7">
    <location>
        <begin position="1"/>
        <end position="101"/>
    </location>
</feature>
<dbReference type="GO" id="GO:0099631">
    <property type="term" value="C:postsynaptic endocytic zone cytoplasmic component"/>
    <property type="evidence" value="ECO:0007669"/>
    <property type="project" value="TreeGrafter"/>
</dbReference>
<reference evidence="8" key="1">
    <citation type="journal article" date="2019" name="bioRxiv">
        <title>The Genome of the Zebra Mussel, Dreissena polymorpha: A Resource for Invasive Species Research.</title>
        <authorList>
            <person name="McCartney M.A."/>
            <person name="Auch B."/>
            <person name="Kono T."/>
            <person name="Mallez S."/>
            <person name="Zhang Y."/>
            <person name="Obille A."/>
            <person name="Becker A."/>
            <person name="Abrahante J.E."/>
            <person name="Garbe J."/>
            <person name="Badalamenti J.P."/>
            <person name="Herman A."/>
            <person name="Mangelson H."/>
            <person name="Liachko I."/>
            <person name="Sullivan S."/>
            <person name="Sone E.D."/>
            <person name="Koren S."/>
            <person name="Silverstein K.A.T."/>
            <person name="Beckman K.B."/>
            <person name="Gohl D.M."/>
        </authorList>
    </citation>
    <scope>NUCLEOTIDE SEQUENCE</scope>
    <source>
        <strain evidence="8">Duluth1</strain>
        <tissue evidence="8">Whole animal</tissue>
    </source>
</reference>
<dbReference type="PROSITE" id="PS00581">
    <property type="entry name" value="CLATHRIN_LIGHT_CHN_2"/>
    <property type="match status" value="1"/>
</dbReference>
<organism evidence="8 9">
    <name type="scientific">Dreissena polymorpha</name>
    <name type="common">Zebra mussel</name>
    <name type="synonym">Mytilus polymorpha</name>
    <dbReference type="NCBI Taxonomy" id="45954"/>
    <lineage>
        <taxon>Eukaryota</taxon>
        <taxon>Metazoa</taxon>
        <taxon>Spiralia</taxon>
        <taxon>Lophotrochozoa</taxon>
        <taxon>Mollusca</taxon>
        <taxon>Bivalvia</taxon>
        <taxon>Autobranchia</taxon>
        <taxon>Heteroconchia</taxon>
        <taxon>Euheterodonta</taxon>
        <taxon>Imparidentia</taxon>
        <taxon>Neoheterodontei</taxon>
        <taxon>Myida</taxon>
        <taxon>Dreissenoidea</taxon>
        <taxon>Dreissenidae</taxon>
        <taxon>Dreissena</taxon>
    </lineage>
</organism>
<comment type="function">
    <text evidence="6">Clathrin is the major protein of the polyhedral coat of coated pits and vesicles.</text>
</comment>
<dbReference type="PANTHER" id="PTHR10639:SF7">
    <property type="entry name" value="CLATHRIN LIGHT CHAIN"/>
    <property type="match status" value="1"/>
</dbReference>
<feature type="region of interest" description="Disordered" evidence="7">
    <location>
        <begin position="154"/>
        <end position="180"/>
    </location>
</feature>
<keyword evidence="9" id="KW-1185">Reference proteome</keyword>
<comment type="subcellular location">
    <subcellularLocation>
        <location evidence="1 6">Cytoplasmic vesicle membrane</location>
        <topology evidence="1 6">Peripheral membrane protein</topology>
        <orientation evidence="1 6">Cytoplasmic side</orientation>
    </subcellularLocation>
    <subcellularLocation>
        <location evidence="6">Membrane</location>
        <location evidence="6">Coated pit</location>
        <topology evidence="6">Peripheral membrane protein</topology>
        <orientation evidence="6">Cytoplasmic side</orientation>
    </subcellularLocation>
    <text evidence="6">Cytoplasmic face of coated pits and vesicles.</text>
</comment>
<evidence type="ECO:0000313" key="9">
    <source>
        <dbReference type="Proteomes" id="UP000828390"/>
    </source>
</evidence>
<keyword evidence="3 6" id="KW-0472">Membrane</keyword>
<protein>
    <recommendedName>
        <fullName evidence="6">Clathrin light chain</fullName>
    </recommendedName>
</protein>
<keyword evidence="5 6" id="KW-0968">Cytoplasmic vesicle</keyword>
<reference evidence="8" key="2">
    <citation type="submission" date="2020-11" db="EMBL/GenBank/DDBJ databases">
        <authorList>
            <person name="McCartney M.A."/>
            <person name="Auch B."/>
            <person name="Kono T."/>
            <person name="Mallez S."/>
            <person name="Becker A."/>
            <person name="Gohl D.M."/>
            <person name="Silverstein K.A.T."/>
            <person name="Koren S."/>
            <person name="Bechman K.B."/>
            <person name="Herman A."/>
            <person name="Abrahante J.E."/>
            <person name="Garbe J."/>
        </authorList>
    </citation>
    <scope>NUCLEOTIDE SEQUENCE</scope>
    <source>
        <strain evidence="8">Duluth1</strain>
        <tissue evidence="8">Whole animal</tissue>
    </source>
</reference>
<evidence type="ECO:0000256" key="4">
    <source>
        <dbReference type="ARBA" id="ARBA00023176"/>
    </source>
</evidence>
<dbReference type="GO" id="GO:0006886">
    <property type="term" value="P:intracellular protein transport"/>
    <property type="evidence" value="ECO:0007669"/>
    <property type="project" value="InterPro"/>
</dbReference>
<dbReference type="Proteomes" id="UP000828390">
    <property type="component" value="Unassembled WGS sequence"/>
</dbReference>
<dbReference type="Pfam" id="PF01086">
    <property type="entry name" value="Clathrin_lg_ch"/>
    <property type="match status" value="1"/>
</dbReference>
<dbReference type="AlphaFoldDB" id="A0A9D4NMH8"/>
<evidence type="ECO:0000256" key="6">
    <source>
        <dbReference type="RuleBase" id="RU363137"/>
    </source>
</evidence>
<evidence type="ECO:0000256" key="5">
    <source>
        <dbReference type="ARBA" id="ARBA00023329"/>
    </source>
</evidence>
<dbReference type="EMBL" id="JAIWYP010000001">
    <property type="protein sequence ID" value="KAH3897026.1"/>
    <property type="molecule type" value="Genomic_DNA"/>
</dbReference>
<gene>
    <name evidence="8" type="ORF">DPMN_021210</name>
</gene>
<dbReference type="PANTHER" id="PTHR10639">
    <property type="entry name" value="CLATHRIN LIGHT CHAIN"/>
    <property type="match status" value="1"/>
</dbReference>
<evidence type="ECO:0000313" key="8">
    <source>
        <dbReference type="EMBL" id="KAH3897026.1"/>
    </source>
</evidence>
<dbReference type="InterPro" id="IPR000996">
    <property type="entry name" value="Clathrin_L-chain"/>
</dbReference>
<keyword evidence="4 6" id="KW-0168">Coated pit</keyword>
<dbReference type="GO" id="GO:0032050">
    <property type="term" value="F:clathrin heavy chain binding"/>
    <property type="evidence" value="ECO:0007669"/>
    <property type="project" value="TreeGrafter"/>
</dbReference>
<feature type="compositionally biased region" description="Low complexity" evidence="7">
    <location>
        <begin position="35"/>
        <end position="44"/>
    </location>
</feature>
<name>A0A9D4NMH8_DREPO</name>
<dbReference type="GO" id="GO:0005198">
    <property type="term" value="F:structural molecule activity"/>
    <property type="evidence" value="ECO:0007669"/>
    <property type="project" value="InterPro"/>
</dbReference>
<evidence type="ECO:0000256" key="7">
    <source>
        <dbReference type="SAM" id="MobiDB-lite"/>
    </source>
</evidence>
<dbReference type="GO" id="GO:0030672">
    <property type="term" value="C:synaptic vesicle membrane"/>
    <property type="evidence" value="ECO:0007669"/>
    <property type="project" value="TreeGrafter"/>
</dbReference>
<proteinExistence type="inferred from homology"/>
<comment type="similarity">
    <text evidence="2 6">Belongs to the clathrin light chain family.</text>
</comment>
<evidence type="ECO:0000256" key="3">
    <source>
        <dbReference type="ARBA" id="ARBA00023136"/>
    </source>
</evidence>
<feature type="compositionally biased region" description="Basic and acidic residues" evidence="7">
    <location>
        <begin position="20"/>
        <end position="31"/>
    </location>
</feature>
<dbReference type="GO" id="GO:0030130">
    <property type="term" value="C:clathrin coat of trans-Golgi network vesicle"/>
    <property type="evidence" value="ECO:0007669"/>
    <property type="project" value="InterPro"/>
</dbReference>
<comment type="caution">
    <text evidence="8">The sequence shown here is derived from an EMBL/GenBank/DDBJ whole genome shotgun (WGS) entry which is preliminary data.</text>
</comment>
<feature type="compositionally biased region" description="Polar residues" evidence="7">
    <location>
        <begin position="49"/>
        <end position="59"/>
    </location>
</feature>
<sequence length="221" mass="25630">MADFDAFESAPQDDPAADFLAREQDELKGLDDDNFGGNANGDYDPFGGSSEQPTQSGYSFGQDDIGAAPQQYDDYGQHVQTDNYYNEETEDTGYSAISQVDRMRAEPEKIRIWREENTRRIEKKDGEEKKRIEEWRTIAKKELDDWYKHHDEQLNKTKENNRSGPESEAAFIADRDETQPGEEWEKICRLCEFNPKNSKNTKDISRFRSILLQLKQTPLVR</sequence>
<accession>A0A9D4NMH8</accession>
<evidence type="ECO:0000256" key="2">
    <source>
        <dbReference type="ARBA" id="ARBA00005263"/>
    </source>
</evidence>
<evidence type="ECO:0000256" key="1">
    <source>
        <dbReference type="ARBA" id="ARBA00004180"/>
    </source>
</evidence>